<dbReference type="PANTHER" id="PTHR31010:SF2">
    <property type="entry name" value="RAN-SPECIFIC GTPASE-ACTIVATING PROTEIN 30"/>
    <property type="match status" value="1"/>
</dbReference>
<feature type="compositionally biased region" description="Acidic residues" evidence="1">
    <location>
        <begin position="409"/>
        <end position="419"/>
    </location>
</feature>
<feature type="compositionally biased region" description="Low complexity" evidence="1">
    <location>
        <begin position="420"/>
        <end position="445"/>
    </location>
</feature>
<reference evidence="2" key="2">
    <citation type="submission" date="2020-11" db="EMBL/GenBank/DDBJ databases">
        <authorList>
            <person name="Cecchin M."/>
            <person name="Marcolungo L."/>
            <person name="Rossato M."/>
            <person name="Girolomoni L."/>
            <person name="Cosentino E."/>
            <person name="Cuine S."/>
            <person name="Li-Beisson Y."/>
            <person name="Delledonne M."/>
            <person name="Ballottari M."/>
        </authorList>
    </citation>
    <scope>NUCLEOTIDE SEQUENCE</scope>
    <source>
        <strain evidence="2">211/11P</strain>
        <tissue evidence="2">Whole cell</tissue>
    </source>
</reference>
<dbReference type="OrthoDB" id="512915at2759"/>
<keyword evidence="3" id="KW-1185">Reference proteome</keyword>
<comment type="caution">
    <text evidence="2">The sequence shown here is derived from an EMBL/GenBank/DDBJ whole genome shotgun (WGS) entry which is preliminary data.</text>
</comment>
<feature type="region of interest" description="Disordered" evidence="1">
    <location>
        <begin position="572"/>
        <end position="623"/>
    </location>
</feature>
<dbReference type="GO" id="GO:0005737">
    <property type="term" value="C:cytoplasm"/>
    <property type="evidence" value="ECO:0007669"/>
    <property type="project" value="TreeGrafter"/>
</dbReference>
<evidence type="ECO:0000313" key="3">
    <source>
        <dbReference type="Proteomes" id="UP001055712"/>
    </source>
</evidence>
<sequence>MASFLAGQLAVAAATTLAKKTFEFSITSSLRGLSDIIKDRFATSRALQEAQAELEVKVKMLLLPVGILAQHATQGNTALQEPLAVALGVLEEVETFRQSLVRLDVLRAQDAASSPEANAAQLSKRLRDLVARLDSVLPYLNLAIATVALLNQGGAGSPKTLSASRLMAASWRLRAHPQPGAAVFSLPEAAWHEERQLTAAGPSMAEVFCLCSLSVCRSPSLPQGPEGGAEAGTASCSAAVEEEAGGAWGYEVLVQQDMDDGRDHGHEEAHAVATLRLQVADIVALEWATTQSLQQGENEYRPALVLHVLGTAVPPVVPPAVGAAAKLQAAHSEAAARCRPQPGTPPSASGDRQAAAQPSSRAVAASAGVSPLAATPMAAVSRGGGAGGGVGGLSIRRCAVMCAARLEEAGEGEDSDQEDSPSSGSAGSNPSDSDTGSESAHRAASAAAAAGPAAAVAASSAALLHEWRLLGELEYVLRLAMMECRERTSHHELTDERIAMAFQASSVPATAGFSAAGAAPESNASALASSTRRRSGTAASARWRGTAVGSSPACAVDDVTVGVQRLSFTPKGGAGLQAEAGPHPAVPPPAAKQGGSETGGSAGGAASGRRRSARNSGFGLPVQ</sequence>
<organism evidence="2 3">
    <name type="scientific">Chlorella vulgaris</name>
    <name type="common">Green alga</name>
    <dbReference type="NCBI Taxonomy" id="3077"/>
    <lineage>
        <taxon>Eukaryota</taxon>
        <taxon>Viridiplantae</taxon>
        <taxon>Chlorophyta</taxon>
        <taxon>core chlorophytes</taxon>
        <taxon>Trebouxiophyceae</taxon>
        <taxon>Chlorellales</taxon>
        <taxon>Chlorellaceae</taxon>
        <taxon>Chlorella clade</taxon>
        <taxon>Chlorella</taxon>
    </lineage>
</organism>
<dbReference type="Pfam" id="PF05508">
    <property type="entry name" value="Ran-binding"/>
    <property type="match status" value="1"/>
</dbReference>
<dbReference type="EMBL" id="SIDB01000009">
    <property type="protein sequence ID" value="KAI3428430.1"/>
    <property type="molecule type" value="Genomic_DNA"/>
</dbReference>
<evidence type="ECO:0000256" key="1">
    <source>
        <dbReference type="SAM" id="MobiDB-lite"/>
    </source>
</evidence>
<dbReference type="GO" id="GO:0030695">
    <property type="term" value="F:GTPase regulator activity"/>
    <property type="evidence" value="ECO:0007669"/>
    <property type="project" value="TreeGrafter"/>
</dbReference>
<feature type="region of interest" description="Disordered" evidence="1">
    <location>
        <begin position="409"/>
        <end position="445"/>
    </location>
</feature>
<feature type="compositionally biased region" description="Low complexity" evidence="1">
    <location>
        <begin position="352"/>
        <end position="362"/>
    </location>
</feature>
<feature type="region of interest" description="Disordered" evidence="1">
    <location>
        <begin position="332"/>
        <end position="362"/>
    </location>
</feature>
<feature type="compositionally biased region" description="Gly residues" evidence="1">
    <location>
        <begin position="596"/>
        <end position="606"/>
    </location>
</feature>
<dbReference type="PANTHER" id="PTHR31010">
    <property type="entry name" value="RAN-SPECIFIC GTPASE-ACTIVATING PROTEIN 30-RELATED"/>
    <property type="match status" value="1"/>
</dbReference>
<dbReference type="AlphaFoldDB" id="A0A9D4YVP7"/>
<feature type="compositionally biased region" description="Low complexity" evidence="1">
    <location>
        <begin position="614"/>
        <end position="623"/>
    </location>
</feature>
<reference evidence="2" key="1">
    <citation type="journal article" date="2019" name="Plant J.">
        <title>Chlorella vulgaris genome assembly and annotation reveals the molecular basis for metabolic acclimation to high light conditions.</title>
        <authorList>
            <person name="Cecchin M."/>
            <person name="Marcolungo L."/>
            <person name="Rossato M."/>
            <person name="Girolomoni L."/>
            <person name="Cosentino E."/>
            <person name="Cuine S."/>
            <person name="Li-Beisson Y."/>
            <person name="Delledonne M."/>
            <person name="Ballottari M."/>
        </authorList>
    </citation>
    <scope>NUCLEOTIDE SEQUENCE</scope>
    <source>
        <strain evidence="2">211/11P</strain>
    </source>
</reference>
<accession>A0A9D4YVP7</accession>
<proteinExistence type="predicted"/>
<dbReference type="GO" id="GO:0005634">
    <property type="term" value="C:nucleus"/>
    <property type="evidence" value="ECO:0007669"/>
    <property type="project" value="TreeGrafter"/>
</dbReference>
<protein>
    <submittedName>
        <fullName evidence="2">Uncharacterized protein</fullName>
    </submittedName>
</protein>
<feature type="region of interest" description="Disordered" evidence="1">
    <location>
        <begin position="525"/>
        <end position="544"/>
    </location>
</feature>
<name>A0A9D4YVP7_CHLVU</name>
<dbReference type="InterPro" id="IPR008812">
    <property type="entry name" value="Ran_GTP-bd-rel"/>
</dbReference>
<gene>
    <name evidence="2" type="ORF">D9Q98_007257</name>
</gene>
<dbReference type="Proteomes" id="UP001055712">
    <property type="component" value="Unassembled WGS sequence"/>
</dbReference>
<evidence type="ECO:0000313" key="2">
    <source>
        <dbReference type="EMBL" id="KAI3428430.1"/>
    </source>
</evidence>